<dbReference type="Pfam" id="PF06568">
    <property type="entry name" value="YjiS-like"/>
    <property type="match status" value="1"/>
</dbReference>
<dbReference type="Proteomes" id="UP001301140">
    <property type="component" value="Unassembled WGS sequence"/>
</dbReference>
<evidence type="ECO:0000313" key="3">
    <source>
        <dbReference type="Proteomes" id="UP001301140"/>
    </source>
</evidence>
<dbReference type="RefSeq" id="WP_327787182.1">
    <property type="nucleotide sequence ID" value="NZ_JARGEQ010000001.1"/>
</dbReference>
<dbReference type="InterPro" id="IPR009506">
    <property type="entry name" value="YjiS-like"/>
</dbReference>
<gene>
    <name evidence="2" type="ORF">PZ740_00080</name>
</gene>
<evidence type="ECO:0000313" key="2">
    <source>
        <dbReference type="EMBL" id="MDF1584778.1"/>
    </source>
</evidence>
<comment type="caution">
    <text evidence="2">The sequence shown here is derived from an EMBL/GenBank/DDBJ whole genome shotgun (WGS) entry which is preliminary data.</text>
</comment>
<dbReference type="EMBL" id="JARGEQ010000001">
    <property type="protein sequence ID" value="MDF1584778.1"/>
    <property type="molecule type" value="Genomic_DNA"/>
</dbReference>
<proteinExistence type="predicted"/>
<feature type="domain" description="YjiS-like" evidence="1">
    <location>
        <begin position="30"/>
        <end position="65"/>
    </location>
</feature>
<accession>A0AAP3UX48</accession>
<dbReference type="AlphaFoldDB" id="A0AAP3UX48"/>
<name>A0AAP3UX48_9PROT</name>
<organism evidence="2 3">
    <name type="scientific">Marinimicrococcus flavescens</name>
    <dbReference type="NCBI Taxonomy" id="3031815"/>
    <lineage>
        <taxon>Bacteria</taxon>
        <taxon>Pseudomonadati</taxon>
        <taxon>Pseudomonadota</taxon>
        <taxon>Alphaproteobacteria</taxon>
        <taxon>Geminicoccales</taxon>
        <taxon>Geminicoccaceae</taxon>
        <taxon>Marinimicrococcus</taxon>
    </lineage>
</organism>
<keyword evidence="3" id="KW-1185">Reference proteome</keyword>
<protein>
    <submittedName>
        <fullName evidence="2">DUF1127 domain-containing protein</fullName>
    </submittedName>
</protein>
<reference evidence="2 3" key="1">
    <citation type="submission" date="2023-03" db="EMBL/GenBank/DDBJ databases">
        <title>YIM 152171 draft genome.</title>
        <authorList>
            <person name="Yang Z."/>
        </authorList>
    </citation>
    <scope>NUCLEOTIDE SEQUENCE [LARGE SCALE GENOMIC DNA]</scope>
    <source>
        <strain evidence="2 3">YIM 152171</strain>
    </source>
</reference>
<evidence type="ECO:0000259" key="1">
    <source>
        <dbReference type="Pfam" id="PF06568"/>
    </source>
</evidence>
<sequence length="73" mass="8435">MFAAFSRAGHGRSRRFLHVAGSTERRLRLLAAALAVERRLRRDRRMLLAMDERNLEDIGLSRGEILRSRTAED</sequence>